<feature type="region of interest" description="Disordered" evidence="1">
    <location>
        <begin position="119"/>
        <end position="138"/>
    </location>
</feature>
<dbReference type="OrthoDB" id="10582268at2759"/>
<evidence type="ECO:0000313" key="2">
    <source>
        <dbReference type="EMBL" id="OWJ99487.1"/>
    </source>
</evidence>
<feature type="region of interest" description="Disordered" evidence="1">
    <location>
        <begin position="80"/>
        <end position="106"/>
    </location>
</feature>
<feature type="compositionally biased region" description="Pro residues" evidence="1">
    <location>
        <begin position="128"/>
        <end position="138"/>
    </location>
</feature>
<dbReference type="EMBL" id="MKHE01000034">
    <property type="protein sequence ID" value="OWJ99487.1"/>
    <property type="molecule type" value="Genomic_DNA"/>
</dbReference>
<protein>
    <submittedName>
        <fullName evidence="2">Uncharacterized protein</fullName>
    </submittedName>
</protein>
<proteinExistence type="predicted"/>
<dbReference type="PANTHER" id="PTHR21856">
    <property type="entry name" value="FIBROUS SHEATH-INTERACTING PROTEIN 2"/>
    <property type="match status" value="1"/>
</dbReference>
<keyword evidence="3" id="KW-1185">Reference proteome</keyword>
<feature type="non-terminal residue" evidence="2">
    <location>
        <position position="138"/>
    </location>
</feature>
<comment type="caution">
    <text evidence="2">The sequence shown here is derived from an EMBL/GenBank/DDBJ whole genome shotgun (WGS) entry which is preliminary data.</text>
</comment>
<organism evidence="2 3">
    <name type="scientific">Cervus elaphus hippelaphus</name>
    <name type="common">European red deer</name>
    <dbReference type="NCBI Taxonomy" id="46360"/>
    <lineage>
        <taxon>Eukaryota</taxon>
        <taxon>Metazoa</taxon>
        <taxon>Chordata</taxon>
        <taxon>Craniata</taxon>
        <taxon>Vertebrata</taxon>
        <taxon>Euteleostomi</taxon>
        <taxon>Mammalia</taxon>
        <taxon>Eutheria</taxon>
        <taxon>Laurasiatheria</taxon>
        <taxon>Artiodactyla</taxon>
        <taxon>Ruminantia</taxon>
        <taxon>Pecora</taxon>
        <taxon>Cervidae</taxon>
        <taxon>Cervinae</taxon>
        <taxon>Cervus</taxon>
    </lineage>
</organism>
<sequence length="138" mass="15017">MAHLPCSPATSPRLLQALLGPCCFCIPGGEEDPQSKASTWATISALPPPGCCNLTLPLSCSRASKKIGVFITHYQRRSNLTSQYPSNDDTSDFEKHHTSSRQGSEMMRKISSAFLKVFSRSNTSVPKPSSPSPPHQDR</sequence>
<dbReference type="PANTHER" id="PTHR21856:SF7">
    <property type="entry name" value="FIBROUS SHEATH-INTERACTING PROTEIN 2"/>
    <property type="match status" value="1"/>
</dbReference>
<dbReference type="AlphaFoldDB" id="A0A212C0G6"/>
<gene>
    <name evidence="2" type="ORF">Celaphus_00009527</name>
</gene>
<accession>A0A212C0G6</accession>
<dbReference type="GO" id="GO:0005739">
    <property type="term" value="C:mitochondrion"/>
    <property type="evidence" value="ECO:0007669"/>
    <property type="project" value="TreeGrafter"/>
</dbReference>
<dbReference type="InterPro" id="IPR038891">
    <property type="entry name" value="FSIP2"/>
</dbReference>
<reference evidence="2 3" key="1">
    <citation type="journal article" date="2018" name="Mol. Genet. Genomics">
        <title>The red deer Cervus elaphus genome CerEla1.0: sequencing, annotating, genes, and chromosomes.</title>
        <authorList>
            <person name="Bana N.A."/>
            <person name="Nyiri A."/>
            <person name="Nagy J."/>
            <person name="Frank K."/>
            <person name="Nagy T."/>
            <person name="Steger V."/>
            <person name="Schiller M."/>
            <person name="Lakatos P."/>
            <person name="Sugar L."/>
            <person name="Horn P."/>
            <person name="Barta E."/>
            <person name="Orosz L."/>
        </authorList>
    </citation>
    <scope>NUCLEOTIDE SEQUENCE [LARGE SCALE GENOMIC DNA]</scope>
    <source>
        <strain evidence="2">Hungarian</strain>
    </source>
</reference>
<dbReference type="Proteomes" id="UP000242450">
    <property type="component" value="Chromosome X"/>
</dbReference>
<evidence type="ECO:0000256" key="1">
    <source>
        <dbReference type="SAM" id="MobiDB-lite"/>
    </source>
</evidence>
<name>A0A212C0G6_CEREH</name>
<evidence type="ECO:0000313" key="3">
    <source>
        <dbReference type="Proteomes" id="UP000242450"/>
    </source>
</evidence>